<reference evidence="1" key="1">
    <citation type="journal article" date="2020" name="Nature">
        <title>Giant virus diversity and host interactions through global metagenomics.</title>
        <authorList>
            <person name="Schulz F."/>
            <person name="Roux S."/>
            <person name="Paez-Espino D."/>
            <person name="Jungbluth S."/>
            <person name="Walsh D.A."/>
            <person name="Denef V.J."/>
            <person name="McMahon K.D."/>
            <person name="Konstantinidis K.T."/>
            <person name="Eloe-Fadrosh E.A."/>
            <person name="Kyrpides N.C."/>
            <person name="Woyke T."/>
        </authorList>
    </citation>
    <scope>NUCLEOTIDE SEQUENCE</scope>
    <source>
        <strain evidence="1">GVMAG-S-1021933-23</strain>
    </source>
</reference>
<evidence type="ECO:0000313" key="1">
    <source>
        <dbReference type="EMBL" id="QHS77895.1"/>
    </source>
</evidence>
<dbReference type="AlphaFoldDB" id="A0A6C0AEV0"/>
<dbReference type="EMBL" id="MN740593">
    <property type="protein sequence ID" value="QHS77895.1"/>
    <property type="molecule type" value="Genomic_DNA"/>
</dbReference>
<organism evidence="1">
    <name type="scientific">viral metagenome</name>
    <dbReference type="NCBI Taxonomy" id="1070528"/>
    <lineage>
        <taxon>unclassified sequences</taxon>
        <taxon>metagenomes</taxon>
        <taxon>organismal metagenomes</taxon>
    </lineage>
</organism>
<accession>A0A6C0AEV0</accession>
<protein>
    <submittedName>
        <fullName evidence="1">Uncharacterized protein</fullName>
    </submittedName>
</protein>
<sequence length="278" mass="33903">MKYKDIPEYLRASEFYLNLDPLGAEFDIPFDIPEEIINNMEDFTKMYKIINFFGAKYPDLMKSYWVNNSFEIMKKYLDFSSENREMFEQFISYEINNFQQFESIYKLIGFYNFFPSDNYVEYGLKNKNEYIGKNTNSLSEELKNTNQIEIKWEIHYNLRYSNLYFYIYFKSNGFLFSKKIEERFISLKDLDEIIDDYEIIIHYLKHKNFSEDLDRGPINILKKNVCFENSLFDNNNERYSFELKITDFNSKIISKYLLDMFSEILEKLNYLKKEKYNS</sequence>
<proteinExistence type="predicted"/>
<name>A0A6C0AEV0_9ZZZZ</name>